<keyword evidence="3" id="KW-1185">Reference proteome</keyword>
<reference evidence="2 3" key="1">
    <citation type="submission" date="2019-05" db="EMBL/GenBank/DDBJ databases">
        <title>Another draft genome of Portunus trituberculatus and its Hox gene families provides insights of decapod evolution.</title>
        <authorList>
            <person name="Jeong J.-H."/>
            <person name="Song I."/>
            <person name="Kim S."/>
            <person name="Choi T."/>
            <person name="Kim D."/>
            <person name="Ryu S."/>
            <person name="Kim W."/>
        </authorList>
    </citation>
    <scope>NUCLEOTIDE SEQUENCE [LARGE SCALE GENOMIC DNA]</scope>
    <source>
        <tissue evidence="2">Muscle</tissue>
    </source>
</reference>
<dbReference type="EMBL" id="VSRR010001747">
    <property type="protein sequence ID" value="MPC27440.1"/>
    <property type="molecule type" value="Genomic_DNA"/>
</dbReference>
<feature type="region of interest" description="Disordered" evidence="1">
    <location>
        <begin position="40"/>
        <end position="64"/>
    </location>
</feature>
<sequence length="64" mass="7009">MYVCMSVTINPGYAFSTKRLVSDTETVIFPGEIIIIPPQIPPTGRSKKGRVTSALGDPEEELEK</sequence>
<name>A0A5B7E0L5_PORTR</name>
<gene>
    <name evidence="2" type="ORF">E2C01_020609</name>
</gene>
<proteinExistence type="predicted"/>
<evidence type="ECO:0000256" key="1">
    <source>
        <dbReference type="SAM" id="MobiDB-lite"/>
    </source>
</evidence>
<accession>A0A5B7E0L5</accession>
<dbReference type="AlphaFoldDB" id="A0A5B7E0L5"/>
<protein>
    <submittedName>
        <fullName evidence="2">Uncharacterized protein</fullName>
    </submittedName>
</protein>
<evidence type="ECO:0000313" key="3">
    <source>
        <dbReference type="Proteomes" id="UP000324222"/>
    </source>
</evidence>
<comment type="caution">
    <text evidence="2">The sequence shown here is derived from an EMBL/GenBank/DDBJ whole genome shotgun (WGS) entry which is preliminary data.</text>
</comment>
<evidence type="ECO:0000313" key="2">
    <source>
        <dbReference type="EMBL" id="MPC27440.1"/>
    </source>
</evidence>
<dbReference type="Proteomes" id="UP000324222">
    <property type="component" value="Unassembled WGS sequence"/>
</dbReference>
<organism evidence="2 3">
    <name type="scientific">Portunus trituberculatus</name>
    <name type="common">Swimming crab</name>
    <name type="synonym">Neptunus trituberculatus</name>
    <dbReference type="NCBI Taxonomy" id="210409"/>
    <lineage>
        <taxon>Eukaryota</taxon>
        <taxon>Metazoa</taxon>
        <taxon>Ecdysozoa</taxon>
        <taxon>Arthropoda</taxon>
        <taxon>Crustacea</taxon>
        <taxon>Multicrustacea</taxon>
        <taxon>Malacostraca</taxon>
        <taxon>Eumalacostraca</taxon>
        <taxon>Eucarida</taxon>
        <taxon>Decapoda</taxon>
        <taxon>Pleocyemata</taxon>
        <taxon>Brachyura</taxon>
        <taxon>Eubrachyura</taxon>
        <taxon>Portunoidea</taxon>
        <taxon>Portunidae</taxon>
        <taxon>Portuninae</taxon>
        <taxon>Portunus</taxon>
    </lineage>
</organism>